<dbReference type="InterPro" id="IPR020841">
    <property type="entry name" value="PKS_Beta-ketoAc_synthase_dom"/>
</dbReference>
<evidence type="ECO:0000256" key="3">
    <source>
        <dbReference type="ARBA" id="ARBA00022679"/>
    </source>
</evidence>
<dbReference type="Gene3D" id="3.40.50.720">
    <property type="entry name" value="NAD(P)-binding Rossmann-like Domain"/>
    <property type="match status" value="1"/>
</dbReference>
<dbReference type="SUPFAM" id="SSF53901">
    <property type="entry name" value="Thiolase-like"/>
    <property type="match status" value="2"/>
</dbReference>
<name>A0A6G4X6H1_9ACTN</name>
<feature type="domain" description="Ketosynthase family 3 (KS3)" evidence="9">
    <location>
        <begin position="1"/>
        <end position="369"/>
    </location>
</feature>
<dbReference type="SUPFAM" id="SSF52151">
    <property type="entry name" value="FabD/lysophospholipase-like"/>
    <property type="match status" value="1"/>
</dbReference>
<dbReference type="InterPro" id="IPR016036">
    <property type="entry name" value="Malonyl_transacylase_ACP-bd"/>
</dbReference>
<evidence type="ECO:0000256" key="5">
    <source>
        <dbReference type="ARBA" id="ARBA00023268"/>
    </source>
</evidence>
<feature type="non-terminal residue" evidence="10">
    <location>
        <position position="1943"/>
    </location>
</feature>
<dbReference type="Pfam" id="PF02801">
    <property type="entry name" value="Ketoacyl-synt_C"/>
    <property type="match status" value="2"/>
</dbReference>
<evidence type="ECO:0000259" key="8">
    <source>
        <dbReference type="PROSITE" id="PS50075"/>
    </source>
</evidence>
<dbReference type="InterPro" id="IPR057326">
    <property type="entry name" value="KR_dom"/>
</dbReference>
<dbReference type="Pfam" id="PF00550">
    <property type="entry name" value="PP-binding"/>
    <property type="match status" value="1"/>
</dbReference>
<keyword evidence="11" id="KW-1185">Reference proteome</keyword>
<feature type="region of interest" description="Disordered" evidence="7">
    <location>
        <begin position="1300"/>
        <end position="1321"/>
    </location>
</feature>
<accession>A0A6G4X6H1</accession>
<dbReference type="GO" id="GO:0006633">
    <property type="term" value="P:fatty acid biosynthetic process"/>
    <property type="evidence" value="ECO:0007669"/>
    <property type="project" value="InterPro"/>
</dbReference>
<dbReference type="Pfam" id="PF18369">
    <property type="entry name" value="PKS_DE"/>
    <property type="match status" value="1"/>
</dbReference>
<dbReference type="InterPro" id="IPR001227">
    <property type="entry name" value="Ac_transferase_dom_sf"/>
</dbReference>
<organism evidence="10 11">
    <name type="scientific">Streptomyces boncukensis</name>
    <dbReference type="NCBI Taxonomy" id="2711219"/>
    <lineage>
        <taxon>Bacteria</taxon>
        <taxon>Bacillati</taxon>
        <taxon>Actinomycetota</taxon>
        <taxon>Actinomycetes</taxon>
        <taxon>Kitasatosporales</taxon>
        <taxon>Streptomycetaceae</taxon>
        <taxon>Streptomyces</taxon>
    </lineage>
</organism>
<evidence type="ECO:0000256" key="1">
    <source>
        <dbReference type="ARBA" id="ARBA00022450"/>
    </source>
</evidence>
<dbReference type="EMBL" id="JAAKZZ010000465">
    <property type="protein sequence ID" value="NGO72460.1"/>
    <property type="molecule type" value="Genomic_DNA"/>
</dbReference>
<evidence type="ECO:0000256" key="6">
    <source>
        <dbReference type="ARBA" id="ARBA00023315"/>
    </source>
</evidence>
<feature type="domain" description="Carrier" evidence="8">
    <location>
        <begin position="1336"/>
        <end position="1411"/>
    </location>
</feature>
<dbReference type="InterPro" id="IPR014031">
    <property type="entry name" value="Ketoacyl_synth_C"/>
</dbReference>
<dbReference type="InterPro" id="IPR041618">
    <property type="entry name" value="PKS_DE"/>
</dbReference>
<dbReference type="PROSITE" id="PS52004">
    <property type="entry name" value="KS3_2"/>
    <property type="match status" value="2"/>
</dbReference>
<keyword evidence="6" id="KW-0012">Acyltransferase</keyword>
<feature type="non-terminal residue" evidence="10">
    <location>
        <position position="1"/>
    </location>
</feature>
<dbReference type="Pfam" id="PF08659">
    <property type="entry name" value="KR"/>
    <property type="match status" value="1"/>
</dbReference>
<dbReference type="InterPro" id="IPR018201">
    <property type="entry name" value="Ketoacyl_synth_AS"/>
</dbReference>
<dbReference type="Pfam" id="PF00698">
    <property type="entry name" value="Acyl_transf_1"/>
    <property type="match status" value="1"/>
</dbReference>
<dbReference type="InterPro" id="IPR032821">
    <property type="entry name" value="PKS_assoc"/>
</dbReference>
<dbReference type="InterPro" id="IPR014043">
    <property type="entry name" value="Acyl_transferase_dom"/>
</dbReference>
<evidence type="ECO:0000256" key="7">
    <source>
        <dbReference type="SAM" id="MobiDB-lite"/>
    </source>
</evidence>
<dbReference type="GO" id="GO:0004312">
    <property type="term" value="F:fatty acid synthase activity"/>
    <property type="evidence" value="ECO:0007669"/>
    <property type="project" value="TreeGrafter"/>
</dbReference>
<dbReference type="Gene3D" id="3.40.366.10">
    <property type="entry name" value="Malonyl-Coenzyme A Acyl Carrier Protein, domain 2"/>
    <property type="match status" value="1"/>
</dbReference>
<dbReference type="NCBIfam" id="NF045894">
    <property type="entry name" value="PKS_plus_SDR"/>
    <property type="match status" value="1"/>
</dbReference>
<dbReference type="SMART" id="SM00823">
    <property type="entry name" value="PKS_PP"/>
    <property type="match status" value="1"/>
</dbReference>
<dbReference type="SUPFAM" id="SSF47336">
    <property type="entry name" value="ACP-like"/>
    <property type="match status" value="1"/>
</dbReference>
<dbReference type="InterPro" id="IPR036736">
    <property type="entry name" value="ACP-like_sf"/>
</dbReference>
<dbReference type="InterPro" id="IPR036291">
    <property type="entry name" value="NAD(P)-bd_dom_sf"/>
</dbReference>
<feature type="domain" description="Ketosynthase family 3 (KS3)" evidence="9">
    <location>
        <begin position="1430"/>
        <end position="1845"/>
    </location>
</feature>
<dbReference type="Gene3D" id="1.10.1200.10">
    <property type="entry name" value="ACP-like"/>
    <property type="match status" value="1"/>
</dbReference>
<proteinExistence type="predicted"/>
<keyword evidence="3" id="KW-0808">Transferase</keyword>
<dbReference type="InterPro" id="IPR014030">
    <property type="entry name" value="Ketoacyl_synth_N"/>
</dbReference>
<dbReference type="Pfam" id="PF00109">
    <property type="entry name" value="ketoacyl-synt"/>
    <property type="match status" value="2"/>
</dbReference>
<evidence type="ECO:0000313" key="11">
    <source>
        <dbReference type="Proteomes" id="UP000477722"/>
    </source>
</evidence>
<dbReference type="Proteomes" id="UP000477722">
    <property type="component" value="Unassembled WGS sequence"/>
</dbReference>
<dbReference type="InterPro" id="IPR013968">
    <property type="entry name" value="PKS_KR"/>
</dbReference>
<dbReference type="Pfam" id="PF16197">
    <property type="entry name" value="KAsynt_C_assoc"/>
    <property type="match status" value="2"/>
</dbReference>
<dbReference type="SUPFAM" id="SSF55048">
    <property type="entry name" value="Probable ACP-binding domain of malonyl-CoA ACP transacylase"/>
    <property type="match status" value="1"/>
</dbReference>
<keyword evidence="5" id="KW-0511">Multifunctional enzyme</keyword>
<evidence type="ECO:0000259" key="9">
    <source>
        <dbReference type="PROSITE" id="PS52004"/>
    </source>
</evidence>
<dbReference type="CDD" id="cd00833">
    <property type="entry name" value="PKS"/>
    <property type="match status" value="2"/>
</dbReference>
<gene>
    <name evidence="10" type="ORF">G5C65_29720</name>
</gene>
<evidence type="ECO:0000256" key="4">
    <source>
        <dbReference type="ARBA" id="ARBA00023194"/>
    </source>
</evidence>
<dbReference type="PANTHER" id="PTHR43775">
    <property type="entry name" value="FATTY ACID SYNTHASE"/>
    <property type="match status" value="1"/>
</dbReference>
<dbReference type="InterPro" id="IPR016035">
    <property type="entry name" value="Acyl_Trfase/lysoPLipase"/>
</dbReference>
<dbReference type="PROSITE" id="PS50075">
    <property type="entry name" value="CARRIER"/>
    <property type="match status" value="1"/>
</dbReference>
<dbReference type="PANTHER" id="PTHR43775:SF51">
    <property type="entry name" value="INACTIVE PHENOLPHTHIOCEROL SYNTHESIS POLYKETIDE SYNTHASE TYPE I PKS1-RELATED"/>
    <property type="match status" value="1"/>
</dbReference>
<reference evidence="10 11" key="1">
    <citation type="submission" date="2020-02" db="EMBL/GenBank/DDBJ databases">
        <title>Whole-genome analyses of novel actinobacteria.</title>
        <authorList>
            <person name="Sahin N."/>
            <person name="Tatar D."/>
        </authorList>
    </citation>
    <scope>NUCLEOTIDE SEQUENCE [LARGE SCALE GENOMIC DNA]</scope>
    <source>
        <strain evidence="10 11">SB3404</strain>
    </source>
</reference>
<dbReference type="FunFam" id="3.40.47.10:FF:000019">
    <property type="entry name" value="Polyketide synthase type I"/>
    <property type="match status" value="2"/>
</dbReference>
<dbReference type="CDD" id="cd08952">
    <property type="entry name" value="KR_1_SDR_x"/>
    <property type="match status" value="1"/>
</dbReference>
<dbReference type="InterPro" id="IPR050091">
    <property type="entry name" value="PKS_NRPS_Biosynth_Enz"/>
</dbReference>
<protein>
    <submittedName>
        <fullName evidence="10">SDR family NAD(P)-dependent oxidoreductase</fullName>
    </submittedName>
</protein>
<dbReference type="SMART" id="SM00822">
    <property type="entry name" value="PKS_KR"/>
    <property type="match status" value="1"/>
</dbReference>
<dbReference type="GO" id="GO:0033068">
    <property type="term" value="P:macrolide biosynthetic process"/>
    <property type="evidence" value="ECO:0007669"/>
    <property type="project" value="UniProtKB-ARBA"/>
</dbReference>
<dbReference type="Gene3D" id="3.40.47.10">
    <property type="match status" value="2"/>
</dbReference>
<dbReference type="GO" id="GO:0004315">
    <property type="term" value="F:3-oxoacyl-[acyl-carrier-protein] synthase activity"/>
    <property type="evidence" value="ECO:0007669"/>
    <property type="project" value="InterPro"/>
</dbReference>
<dbReference type="SMART" id="SM00827">
    <property type="entry name" value="PKS_AT"/>
    <property type="match status" value="1"/>
</dbReference>
<dbReference type="RefSeq" id="WP_165302144.1">
    <property type="nucleotide sequence ID" value="NZ_JAAKZZ010000465.1"/>
</dbReference>
<dbReference type="SUPFAM" id="SSF51735">
    <property type="entry name" value="NAD(P)-binding Rossmann-fold domains"/>
    <property type="match status" value="2"/>
</dbReference>
<comment type="caution">
    <text evidence="10">The sequence shown here is derived from an EMBL/GenBank/DDBJ whole genome shotgun (WGS) entry which is preliminary data.</text>
</comment>
<dbReference type="Gene3D" id="3.30.70.3290">
    <property type="match status" value="2"/>
</dbReference>
<evidence type="ECO:0000256" key="2">
    <source>
        <dbReference type="ARBA" id="ARBA00022553"/>
    </source>
</evidence>
<dbReference type="SMART" id="SM00825">
    <property type="entry name" value="PKS_KS"/>
    <property type="match status" value="2"/>
</dbReference>
<keyword evidence="2" id="KW-0597">Phosphoprotein</keyword>
<dbReference type="InterPro" id="IPR020806">
    <property type="entry name" value="PKS_PP-bd"/>
</dbReference>
<feature type="compositionally biased region" description="Gly residues" evidence="7">
    <location>
        <begin position="1301"/>
        <end position="1320"/>
    </location>
</feature>
<dbReference type="InterPro" id="IPR009081">
    <property type="entry name" value="PP-bd_ACP"/>
</dbReference>
<dbReference type="GO" id="GO:0031177">
    <property type="term" value="F:phosphopantetheine binding"/>
    <property type="evidence" value="ECO:0007669"/>
    <property type="project" value="InterPro"/>
</dbReference>
<dbReference type="InterPro" id="IPR016039">
    <property type="entry name" value="Thiolase-like"/>
</dbReference>
<dbReference type="SMART" id="SM01294">
    <property type="entry name" value="PKS_PP_betabranch"/>
    <property type="match status" value="1"/>
</dbReference>
<keyword evidence="4" id="KW-0045">Antibiotic biosynthesis</keyword>
<dbReference type="FunFam" id="1.10.1200.10:FF:000007">
    <property type="entry name" value="Probable polyketide synthase pks17"/>
    <property type="match status" value="1"/>
</dbReference>
<feature type="region of interest" description="Disordered" evidence="7">
    <location>
        <begin position="1000"/>
        <end position="1019"/>
    </location>
</feature>
<sequence>VSGVGGFVTGAGDFDAGLFGISPREALAMDPQQRLLLEAVWEAFEAAGLDPLSLRGSSTGVYAGLMYHDYASSMNVVPEGVEAFLGTGNAGSVLSGRVAYTFGLEGPAVTLDTACSSSLVALHLACRALRSGECDLALAGGVTVLSTPGVFADFAQQGGLASDGRCKSFAAAADGTGWSEGAAVLVVERLSDAQRNGHRILAVVRGTAVNQDGASNGLTAPNGPSQQQVIQQALANARLAAADVDVVEAHGTGTRLGDPIEAQALLATYGQDRGEDGEPLWLGSLKSNIGHTQAAAGAAGVIKMVMALRNGLMPATLHVDEPSPQVDWSAGAVELLTGAREWPEADRPRRAAVSSFGISGTNAHIILEQAPEPVDEAAPARAVRPGAVRPGTVPWLVSAKTAAGLRAQVQRLRTFTAERPHLDVVDVGWSTATTRAALEHRAVLAGDSGGEMASGLVRGGRLALLFTGQGSQRADMGSELYEAFPVFAGAFDAVCARLDGRLERPLREVLADGAGLDQTLWAQAGLFALEVALYRLVESWGVEPDVLLGHSLGEIVAAHVSGILSLDDACTLVAERGRLMQALPAGGGMLAVQATEADLADAADSGLDIAAVNGPQSVVLSGGIESIERYAAECAARGRRVNVLAVSHAFHSALMEPMLDEFGSVLAGLTFHPARIPVVSNLTGAVAEPGLMQRPEYWLEQVRRTVRFADGVAALDSMGVTRCLELGPDGVLSGMAGETAAEAVLVPMLRADRDEAACAIGAVGRLWTLGVEVDWAGVFAGWDGRVVDLPTYAFQRERYWPEAAAGPSGADAGDSAFWDAVERGDLRELAGLEAALPALSSWRRQRREQAALDSWRYQIAWKPLARLPAPSLSGTWAVCGRTDENVSAALDAAGATVVAARVDEVASMPDIAGVVLVADGWTDVLASVQALRGTAAPLWVLTRGAVSVGASDRSADPSQAAVWGLGRVAALELPHRWGGLVDLPAEWSAQTADRLAGTLASGAGDTRDAADAGDTGGAEDQVALRGPVVYGRRLVRATPTRRDGTEWNPSGTVLITGGTGALGAEVARWLAGRGAPHLVLTSRRGVAPDGLVEELTELGTRVSVSACDVADRDALAAVIGGIPAEWPLTGVVHAAGVDDPEGLEETSRDAMARVIRSKVDGTVLLDELTRTLPVERFVVFSSIAATWGGSGQGAYAAGNAFLDAWAQSRRDLGLPGTSIAWGPWAGAGMTDQGDTAQLLRRRGLTPMDPALAVRALAAAVDGHESCVTVADVDWPRFAAAFTLVRPSSLLSDLPEAAEAVAGGGGSGGGGGGGRDGGAGGELRELLAGHPVAEHQRVLLDLVRDAVATVLQYPDPQSIEPGSAFKDLGFTSLTAVELRDLLVARTGLRLPATLVFDYPMPLALAQYLIGQVLGEAGHSPVSAPSAHVDTGEPLAIVGMACRYPGGVASPEQLWELVAGAVDGITPFPANRGWPAGALEGVAGLGGFVDDADRFDAGLFGISPREALAMDPQQRLLLEAAWETFESAGMDPRWLKGRSVGVFAGASSSGYGGAGMPGTEGHQITGNAASVISGRVAYAFGLEGPAVTVDTACSSSLVALHLAAQALRSGECDMALAGGVTVMVGPGAFVEFDRQDGLAGDGRCKSFAAGADGTGWAEGVGLLLVERLSDAQRNRHQVLAVVRGSAVNQDGASNGLSAPNGPAQQRVIRQALANAHLTTADVDAVEAHGTGTRLGDPIEAQALLATYGQDRGEDGEPLWLGSIKSNIGHAQAAAGVAGVIKMVLAMRHAVLPATLHVDAPSPQVDWSAGAVELLTGAREWTEADRPRRAAVSSFGISGTNAHVILEQAPEPEMEPEPPSSGVRGQAPGATAWVVSARSDAGLRGQVERLRSFVAERPELDVADVGWSLAVSRAALEHRAVVVGADRDELLAGLSTVEPGVVGSGG</sequence>
<dbReference type="PROSITE" id="PS00606">
    <property type="entry name" value="KS3_1"/>
    <property type="match status" value="2"/>
</dbReference>
<keyword evidence="1" id="KW-0596">Phosphopantetheine</keyword>
<evidence type="ECO:0000313" key="10">
    <source>
        <dbReference type="EMBL" id="NGO72460.1"/>
    </source>
</evidence>
<dbReference type="Gene3D" id="6.10.140.1830">
    <property type="match status" value="1"/>
</dbReference>